<feature type="domain" description="Xylose isomerase-like TIM barrel" evidence="1">
    <location>
        <begin position="50"/>
        <end position="232"/>
    </location>
</feature>
<dbReference type="InterPro" id="IPR001719">
    <property type="entry name" value="AP_endonuc_2"/>
</dbReference>
<evidence type="ECO:0000259" key="1">
    <source>
        <dbReference type="Pfam" id="PF01261"/>
    </source>
</evidence>
<name>A0ABS4ECB7_9FIRM</name>
<reference evidence="2 3" key="1">
    <citation type="submission" date="2021-03" db="EMBL/GenBank/DDBJ databases">
        <title>Genomic Encyclopedia of Type Strains, Phase IV (KMG-IV): sequencing the most valuable type-strain genomes for metagenomic binning, comparative biology and taxonomic classification.</title>
        <authorList>
            <person name="Goeker M."/>
        </authorList>
    </citation>
    <scope>NUCLEOTIDE SEQUENCE [LARGE SCALE GENOMIC DNA]</scope>
    <source>
        <strain evidence="2 3">DSM 1289</strain>
    </source>
</reference>
<dbReference type="Pfam" id="PF01261">
    <property type="entry name" value="AP_endonuc_2"/>
    <property type="match status" value="1"/>
</dbReference>
<protein>
    <submittedName>
        <fullName evidence="2">Sugar phosphate isomerase/epimerase</fullName>
    </submittedName>
</protein>
<proteinExistence type="predicted"/>
<dbReference type="InterPro" id="IPR013022">
    <property type="entry name" value="Xyl_isomerase-like_TIM-brl"/>
</dbReference>
<dbReference type="Proteomes" id="UP000767291">
    <property type="component" value="Unassembled WGS sequence"/>
</dbReference>
<dbReference type="Gene3D" id="3.20.20.150">
    <property type="entry name" value="Divalent-metal-dependent TIM barrel enzymes"/>
    <property type="match status" value="1"/>
</dbReference>
<dbReference type="PANTHER" id="PTHR21445">
    <property type="entry name" value="ENDONUCLEASE IV ENDODEOXYRIBONUCLEASE IV"/>
    <property type="match status" value="1"/>
</dbReference>
<dbReference type="SUPFAM" id="SSF51658">
    <property type="entry name" value="Xylose isomerase-like"/>
    <property type="match status" value="1"/>
</dbReference>
<accession>A0ABS4ECB7</accession>
<comment type="caution">
    <text evidence="2">The sequence shown here is derived from an EMBL/GenBank/DDBJ whole genome shotgun (WGS) entry which is preliminary data.</text>
</comment>
<evidence type="ECO:0000313" key="2">
    <source>
        <dbReference type="EMBL" id="MBP1855588.1"/>
    </source>
</evidence>
<gene>
    <name evidence="2" type="ORF">J2Z43_001983</name>
</gene>
<sequence>MKLGISSLVQDIDFALNFCEKYSKINHLEVGVDCIEDCKKLYTYIDRIYNLGLSIGIHLPMELNACEEVEYIRRSWIHFLHNVDRELKDLDIEYYNLHLGYAITGRLGKNKIKFLENCIDFLDNLNIDSKITLENTYSKGGDISNIGTTSIDFEYIFKGIKKSGVFFCFDTGHNLINESDYIEKLEKNIKLIHLSDNDGVDDLHIGIGKGLLSDKDIKKSIEVDPEYLILEVRKEDLIYTMERIHCFI</sequence>
<organism evidence="2 3">
    <name type="scientific">Metaclostridioides mangenotii</name>
    <dbReference type="NCBI Taxonomy" id="1540"/>
    <lineage>
        <taxon>Bacteria</taxon>
        <taxon>Bacillati</taxon>
        <taxon>Bacillota</taxon>
        <taxon>Clostridia</taxon>
        <taxon>Peptostreptococcales</taxon>
        <taxon>Peptostreptococcaceae</taxon>
        <taxon>Metaclostridioides</taxon>
    </lineage>
</organism>
<dbReference type="InterPro" id="IPR036237">
    <property type="entry name" value="Xyl_isomerase-like_sf"/>
</dbReference>
<keyword evidence="3" id="KW-1185">Reference proteome</keyword>
<evidence type="ECO:0000313" key="3">
    <source>
        <dbReference type="Proteomes" id="UP000767291"/>
    </source>
</evidence>
<dbReference type="EMBL" id="JAGGJX010000003">
    <property type="protein sequence ID" value="MBP1855588.1"/>
    <property type="molecule type" value="Genomic_DNA"/>
</dbReference>
<dbReference type="RefSeq" id="WP_209457001.1">
    <property type="nucleotide sequence ID" value="NZ_BAAACS010000011.1"/>
</dbReference>
<dbReference type="PANTHER" id="PTHR21445:SF0">
    <property type="entry name" value="APURINIC-APYRIMIDINIC ENDONUCLEASE"/>
    <property type="match status" value="1"/>
</dbReference>
<dbReference type="GO" id="GO:0016853">
    <property type="term" value="F:isomerase activity"/>
    <property type="evidence" value="ECO:0007669"/>
    <property type="project" value="UniProtKB-KW"/>
</dbReference>
<keyword evidence="2" id="KW-0413">Isomerase</keyword>